<accession>A0A2R5GSF6</accession>
<dbReference type="PANTHER" id="PTHR12509:SF8">
    <property type="entry name" value="SPERMATOGENESIS-ASSOCIATED PROTEIN 4"/>
    <property type="match status" value="1"/>
</dbReference>
<feature type="compositionally biased region" description="Low complexity" evidence="1">
    <location>
        <begin position="222"/>
        <end position="232"/>
    </location>
</feature>
<dbReference type="EMBL" id="BEYU01000095">
    <property type="protein sequence ID" value="GBG31301.1"/>
    <property type="molecule type" value="Genomic_DNA"/>
</dbReference>
<dbReference type="GO" id="GO:0005930">
    <property type="term" value="C:axoneme"/>
    <property type="evidence" value="ECO:0007669"/>
    <property type="project" value="TreeGrafter"/>
</dbReference>
<dbReference type="AlphaFoldDB" id="A0A2R5GSF6"/>
<feature type="region of interest" description="Disordered" evidence="1">
    <location>
        <begin position="816"/>
        <end position="846"/>
    </location>
</feature>
<dbReference type="GO" id="GO:0051493">
    <property type="term" value="P:regulation of cytoskeleton organization"/>
    <property type="evidence" value="ECO:0007669"/>
    <property type="project" value="TreeGrafter"/>
</dbReference>
<dbReference type="Pfam" id="PF06294">
    <property type="entry name" value="CH_2"/>
    <property type="match status" value="1"/>
</dbReference>
<dbReference type="SUPFAM" id="SSF47576">
    <property type="entry name" value="Calponin-homology domain, CH-domain"/>
    <property type="match status" value="1"/>
</dbReference>
<organism evidence="3 4">
    <name type="scientific">Hondaea fermentalgiana</name>
    <dbReference type="NCBI Taxonomy" id="2315210"/>
    <lineage>
        <taxon>Eukaryota</taxon>
        <taxon>Sar</taxon>
        <taxon>Stramenopiles</taxon>
        <taxon>Bigyra</taxon>
        <taxon>Labyrinthulomycetes</taxon>
        <taxon>Thraustochytrida</taxon>
        <taxon>Thraustochytriidae</taxon>
        <taxon>Hondaea</taxon>
    </lineage>
</organism>
<gene>
    <name evidence="3" type="ORF">FCC1311_075242</name>
</gene>
<dbReference type="InterPro" id="IPR010441">
    <property type="entry name" value="CH_2"/>
</dbReference>
<proteinExistence type="predicted"/>
<dbReference type="PANTHER" id="PTHR12509">
    <property type="entry name" value="SPERMATOGENESIS-ASSOCIATED 4-RELATED"/>
    <property type="match status" value="1"/>
</dbReference>
<dbReference type="GO" id="GO:0008017">
    <property type="term" value="F:microtubule binding"/>
    <property type="evidence" value="ECO:0007669"/>
    <property type="project" value="TreeGrafter"/>
</dbReference>
<dbReference type="InterPro" id="IPR052111">
    <property type="entry name" value="Spermatogenesis_Ciliary_MAP"/>
</dbReference>
<dbReference type="Proteomes" id="UP000241890">
    <property type="component" value="Unassembled WGS sequence"/>
</dbReference>
<comment type="caution">
    <text evidence="3">The sequence shown here is derived from an EMBL/GenBank/DDBJ whole genome shotgun (WGS) entry which is preliminary data.</text>
</comment>
<sequence>MADPANRLPREVLRWLQGLDLSYTIKNVRRDFANGYLFAEICARYFANEVNMHNFSTGTSMTSKNDNWFLLKKLLARLGIDCSKDLVTEIVHSKSGAAVELVERLFTHLTERKVHRVAQPQKPLRVPAFARDTASNLIKRRLKEPDLIHLQDELAREHSLIKTLSDHNSRSLEERRAHRDAMEASLYSESKTDSKTSAFSASLDKPSSLAASKQSPGRMHQSISSPVGSSSSQKRVEVKMVQVKQINTNLSALRARQLAGRASPIEVGAFGSGRGSARSNGGGPGASLPHECVLTSLSQVLADCIPAASLVAPIREDEPLLQTFVRTLADDAARTQTKAPPPASRETLTDADLLGAFGALSERLDAIDLPVDPRKSWRATQLFVSMLEYVDEANDAFLACTEAFVRYAHMMVRQVDLHQDPSDRRALLDAFLDTALSRMTEMLKSAPRKRHACLTVIDAFAEHEPSTRRWLIKRLHEGLNDLGPFLQCLTILIFMEQSLSASGPGMALLDLYAYYALIGLSHATPSLRAASLAMFAVILQHDPSTADRLLPRMAQLVHDDWWEVQCQILIVSSKLLDSLVLALDDILAAASRPGSGAETVEGTVAFDADGGADTETVRPSTAEQMEESTADILQDQLDATVEIVCSVFSTQATLNVRKVGLVYLARHVQTHPHLARTVLEVLLDMSRNAIQQKQQQQQLLQQQQQQRQQQRSDGGLPWSSGSGSGADKDGLLHLLGHVPEAEELPLPSASGGRYHLPPIVSSWDARGLAQELARLVQETELENFEYWHLEILNALVQDAHRALDISRSSASISGTASATFRPAASEEKVRDEVEDDELESKHSSTEGDASFQRELFVQFKDLVFIALCDPVNYSLAIFITRTWALSSGLEVLETRSFSGALRLLFSQPPREHTWNGQQAMADLLLDLHTSGPRLAELVSSTVTALCTNYPELLENDILCDVEQRLEAP</sequence>
<keyword evidence="4" id="KW-1185">Reference proteome</keyword>
<evidence type="ECO:0000313" key="3">
    <source>
        <dbReference type="EMBL" id="GBG31301.1"/>
    </source>
</evidence>
<dbReference type="OrthoDB" id="62528at2759"/>
<dbReference type="PROSITE" id="PS50021">
    <property type="entry name" value="CH"/>
    <property type="match status" value="1"/>
</dbReference>
<dbReference type="InParanoid" id="A0A2R5GSF6"/>
<evidence type="ECO:0000259" key="2">
    <source>
        <dbReference type="PROSITE" id="PS50021"/>
    </source>
</evidence>
<feature type="compositionally biased region" description="Basic and acidic residues" evidence="1">
    <location>
        <begin position="165"/>
        <end position="182"/>
    </location>
</feature>
<reference evidence="3 4" key="1">
    <citation type="submission" date="2017-12" db="EMBL/GenBank/DDBJ databases">
        <title>Sequencing, de novo assembly and annotation of complete genome of a new Thraustochytrid species, strain FCC1311.</title>
        <authorList>
            <person name="Sedici K."/>
            <person name="Godart F."/>
            <person name="Aiese Cigliano R."/>
            <person name="Sanseverino W."/>
            <person name="Barakat M."/>
            <person name="Ortet P."/>
            <person name="Marechal E."/>
            <person name="Cagnac O."/>
            <person name="Amato A."/>
        </authorList>
    </citation>
    <scope>NUCLEOTIDE SEQUENCE [LARGE SCALE GENOMIC DNA]</scope>
</reference>
<dbReference type="Gene3D" id="1.10.418.10">
    <property type="entry name" value="Calponin-like domain"/>
    <property type="match status" value="1"/>
</dbReference>
<feature type="region of interest" description="Disordered" evidence="1">
    <location>
        <begin position="694"/>
        <end position="722"/>
    </location>
</feature>
<feature type="compositionally biased region" description="Low complexity" evidence="1">
    <location>
        <begin position="694"/>
        <end position="721"/>
    </location>
</feature>
<dbReference type="InterPro" id="IPR001715">
    <property type="entry name" value="CH_dom"/>
</dbReference>
<name>A0A2R5GSF6_9STRA</name>
<dbReference type="SUPFAM" id="SSF48371">
    <property type="entry name" value="ARM repeat"/>
    <property type="match status" value="1"/>
</dbReference>
<protein>
    <submittedName>
        <fullName evidence="3">Spermatosis-associated protein 4</fullName>
    </submittedName>
</protein>
<evidence type="ECO:0000256" key="1">
    <source>
        <dbReference type="SAM" id="MobiDB-lite"/>
    </source>
</evidence>
<evidence type="ECO:0000313" key="4">
    <source>
        <dbReference type="Proteomes" id="UP000241890"/>
    </source>
</evidence>
<feature type="region of interest" description="Disordered" evidence="1">
    <location>
        <begin position="165"/>
        <end position="235"/>
    </location>
</feature>
<dbReference type="InterPro" id="IPR036872">
    <property type="entry name" value="CH_dom_sf"/>
</dbReference>
<dbReference type="InterPro" id="IPR016024">
    <property type="entry name" value="ARM-type_fold"/>
</dbReference>
<feature type="domain" description="Calponin-homology (CH)" evidence="2">
    <location>
        <begin position="6"/>
        <end position="110"/>
    </location>
</feature>